<keyword evidence="2" id="KW-1185">Reference proteome</keyword>
<dbReference type="Proteomes" id="UP001568358">
    <property type="component" value="Unassembled WGS sequence"/>
</dbReference>
<sequence>MSNSVVKPSRDDKELKNALQQFLGYIPTESIEQQGVAVYYNMERNGKGCTVEAVMSVTDGERCYV</sequence>
<comment type="caution">
    <text evidence="1">The sequence shown here is derived from an EMBL/GenBank/DDBJ whole genome shotgun (WGS) entry which is preliminary data.</text>
</comment>
<proteinExistence type="predicted"/>
<evidence type="ECO:0000313" key="2">
    <source>
        <dbReference type="Proteomes" id="UP001568358"/>
    </source>
</evidence>
<gene>
    <name evidence="1" type="ORF">AB2Z07_11645</name>
</gene>
<protein>
    <submittedName>
        <fullName evidence="1">Uncharacterized protein</fullName>
    </submittedName>
</protein>
<accession>A0ABV4JVV6</accession>
<evidence type="ECO:0000313" key="1">
    <source>
        <dbReference type="EMBL" id="MEZ6854172.1"/>
    </source>
</evidence>
<dbReference type="RefSeq" id="WP_371150715.1">
    <property type="nucleotide sequence ID" value="NZ_JBFSOO010000008.1"/>
</dbReference>
<reference evidence="1 2" key="1">
    <citation type="submission" date="2024-07" db="EMBL/GenBank/DDBJ databases">
        <title>Active virus-host system and metabolic interactions in a Lokiarchaeon culture.</title>
        <authorList>
            <person name="Ponce Toledo R.I."/>
            <person name="Rodrigues Oliveira T."/>
            <person name="Schleper C."/>
        </authorList>
    </citation>
    <scope>NUCLEOTIDE SEQUENCE [LARGE SCALE GENOMIC DNA]</scope>
    <source>
        <strain evidence="1 2">B35</strain>
    </source>
</reference>
<dbReference type="EMBL" id="JBFSOO010000008">
    <property type="protein sequence ID" value="MEZ6854172.1"/>
    <property type="molecule type" value="Genomic_DNA"/>
</dbReference>
<name>A0ABV4JVV6_9BACT</name>
<organism evidence="1 2">
    <name type="scientific">Halodesulfovibrio aestuarii</name>
    <dbReference type="NCBI Taxonomy" id="126333"/>
    <lineage>
        <taxon>Bacteria</taxon>
        <taxon>Pseudomonadati</taxon>
        <taxon>Thermodesulfobacteriota</taxon>
        <taxon>Desulfovibrionia</taxon>
        <taxon>Desulfovibrionales</taxon>
        <taxon>Desulfovibrionaceae</taxon>
        <taxon>Halodesulfovibrio</taxon>
    </lineage>
</organism>